<dbReference type="PANTHER" id="PTHR31391:SF4">
    <property type="entry name" value="B3 DOMAIN-CONTAINING PROTEIN OS03G0184500"/>
    <property type="match status" value="1"/>
</dbReference>
<keyword evidence="2" id="KW-0805">Transcription regulation</keyword>
<evidence type="ECO:0000256" key="4">
    <source>
        <dbReference type="ARBA" id="ARBA00023163"/>
    </source>
</evidence>
<comment type="subcellular location">
    <subcellularLocation>
        <location evidence="1">Nucleus</location>
    </subcellularLocation>
</comment>
<keyword evidence="5" id="KW-0539">Nucleus</keyword>
<proteinExistence type="predicted"/>
<evidence type="ECO:0000313" key="7">
    <source>
        <dbReference type="EMBL" id="KAK0582342.1"/>
    </source>
</evidence>
<dbReference type="EMBL" id="JAUESC010000384">
    <property type="protein sequence ID" value="KAK0582342.1"/>
    <property type="molecule type" value="Genomic_DNA"/>
</dbReference>
<dbReference type="SUPFAM" id="SSF101936">
    <property type="entry name" value="DNA-binding pseudobarrel domain"/>
    <property type="match status" value="1"/>
</dbReference>
<comment type="caution">
    <text evidence="7">The sequence shown here is derived from an EMBL/GenBank/DDBJ whole genome shotgun (WGS) entry which is preliminary data.</text>
</comment>
<sequence>MSPNCSSPSRILHSWPSRGKETYNDIAWWPSRGKETHKMLHFLLLPVQYVPAKFTDKYLDRDFAYNIKLEDSDGKEWPVQLKGRSCVGGLDLTKGWCMFTKEKMLENGDILVFELIRKDDILLKVSVFQSTMV</sequence>
<keyword evidence="8" id="KW-1185">Reference proteome</keyword>
<evidence type="ECO:0000259" key="6">
    <source>
        <dbReference type="PROSITE" id="PS50863"/>
    </source>
</evidence>
<protein>
    <recommendedName>
        <fullName evidence="6">TF-B3 domain-containing protein</fullName>
    </recommendedName>
</protein>
<gene>
    <name evidence="7" type="ORF">LWI29_024434</name>
</gene>
<organism evidence="7 8">
    <name type="scientific">Acer saccharum</name>
    <name type="common">Sugar maple</name>
    <dbReference type="NCBI Taxonomy" id="4024"/>
    <lineage>
        <taxon>Eukaryota</taxon>
        <taxon>Viridiplantae</taxon>
        <taxon>Streptophyta</taxon>
        <taxon>Embryophyta</taxon>
        <taxon>Tracheophyta</taxon>
        <taxon>Spermatophyta</taxon>
        <taxon>Magnoliopsida</taxon>
        <taxon>eudicotyledons</taxon>
        <taxon>Gunneridae</taxon>
        <taxon>Pentapetalae</taxon>
        <taxon>rosids</taxon>
        <taxon>malvids</taxon>
        <taxon>Sapindales</taxon>
        <taxon>Sapindaceae</taxon>
        <taxon>Hippocastanoideae</taxon>
        <taxon>Acereae</taxon>
        <taxon>Acer</taxon>
    </lineage>
</organism>
<evidence type="ECO:0000313" key="8">
    <source>
        <dbReference type="Proteomes" id="UP001168877"/>
    </source>
</evidence>
<dbReference type="InterPro" id="IPR044837">
    <property type="entry name" value="REM16-like"/>
</dbReference>
<dbReference type="Pfam" id="PF02362">
    <property type="entry name" value="B3"/>
    <property type="match status" value="1"/>
</dbReference>
<evidence type="ECO:0000256" key="5">
    <source>
        <dbReference type="ARBA" id="ARBA00023242"/>
    </source>
</evidence>
<keyword evidence="4" id="KW-0804">Transcription</keyword>
<dbReference type="AlphaFoldDB" id="A0AA39VJ68"/>
<evidence type="ECO:0000256" key="2">
    <source>
        <dbReference type="ARBA" id="ARBA00023015"/>
    </source>
</evidence>
<feature type="domain" description="TF-B3" evidence="6">
    <location>
        <begin position="50"/>
        <end position="131"/>
    </location>
</feature>
<dbReference type="Proteomes" id="UP001168877">
    <property type="component" value="Unassembled WGS sequence"/>
</dbReference>
<dbReference type="Gene3D" id="2.40.330.10">
    <property type="entry name" value="DNA-binding pseudobarrel domain"/>
    <property type="match status" value="1"/>
</dbReference>
<dbReference type="CDD" id="cd10017">
    <property type="entry name" value="B3_DNA"/>
    <property type="match status" value="1"/>
</dbReference>
<dbReference type="InterPro" id="IPR003340">
    <property type="entry name" value="B3_DNA-bd"/>
</dbReference>
<dbReference type="SMART" id="SM01019">
    <property type="entry name" value="B3"/>
    <property type="match status" value="1"/>
</dbReference>
<accession>A0AA39VJ68</accession>
<dbReference type="GO" id="GO:0003677">
    <property type="term" value="F:DNA binding"/>
    <property type="evidence" value="ECO:0007669"/>
    <property type="project" value="UniProtKB-KW"/>
</dbReference>
<reference evidence="7" key="2">
    <citation type="submission" date="2023-06" db="EMBL/GenBank/DDBJ databases">
        <authorList>
            <person name="Swenson N.G."/>
            <person name="Wegrzyn J.L."/>
            <person name="Mcevoy S.L."/>
        </authorList>
    </citation>
    <scope>NUCLEOTIDE SEQUENCE</scope>
    <source>
        <strain evidence="7">NS2018</strain>
        <tissue evidence="7">Leaf</tissue>
    </source>
</reference>
<reference evidence="7" key="1">
    <citation type="journal article" date="2022" name="Plant J.">
        <title>Strategies of tolerance reflected in two North American maple genomes.</title>
        <authorList>
            <person name="McEvoy S.L."/>
            <person name="Sezen U.U."/>
            <person name="Trouern-Trend A."/>
            <person name="McMahon S.M."/>
            <person name="Schaberg P.G."/>
            <person name="Yang J."/>
            <person name="Wegrzyn J.L."/>
            <person name="Swenson N.G."/>
        </authorList>
    </citation>
    <scope>NUCLEOTIDE SEQUENCE</scope>
    <source>
        <strain evidence="7">NS2018</strain>
    </source>
</reference>
<dbReference type="PANTHER" id="PTHR31391">
    <property type="entry name" value="B3 DOMAIN-CONTAINING PROTEIN OS11G0197600-RELATED"/>
    <property type="match status" value="1"/>
</dbReference>
<evidence type="ECO:0000256" key="3">
    <source>
        <dbReference type="ARBA" id="ARBA00023125"/>
    </source>
</evidence>
<evidence type="ECO:0000256" key="1">
    <source>
        <dbReference type="ARBA" id="ARBA00004123"/>
    </source>
</evidence>
<name>A0AA39VJ68_ACESA</name>
<dbReference type="PROSITE" id="PS50863">
    <property type="entry name" value="B3"/>
    <property type="match status" value="1"/>
</dbReference>
<dbReference type="InterPro" id="IPR015300">
    <property type="entry name" value="DNA-bd_pseudobarrel_sf"/>
</dbReference>
<dbReference type="GO" id="GO:0005634">
    <property type="term" value="C:nucleus"/>
    <property type="evidence" value="ECO:0007669"/>
    <property type="project" value="UniProtKB-SubCell"/>
</dbReference>
<keyword evidence="3" id="KW-0238">DNA-binding</keyword>